<accession>A0ABQ6LUY5</accession>
<dbReference type="PANTHER" id="PTHR21087:SF16">
    <property type="entry name" value="SHIKIMATE KINASE 1, CHLOROPLASTIC"/>
    <property type="match status" value="1"/>
</dbReference>
<dbReference type="InterPro" id="IPR000623">
    <property type="entry name" value="Shikimate_kinase/TSH1"/>
</dbReference>
<evidence type="ECO:0000256" key="2">
    <source>
        <dbReference type="ARBA" id="ARBA00006997"/>
    </source>
</evidence>
<dbReference type="GO" id="GO:0016301">
    <property type="term" value="F:kinase activity"/>
    <property type="evidence" value="ECO:0007669"/>
    <property type="project" value="UniProtKB-KW"/>
</dbReference>
<protein>
    <recommendedName>
        <fullName evidence="3 11">Shikimate kinase</fullName>
        <shortName evidence="11">SK</shortName>
        <ecNumber evidence="3 11">2.7.1.71</ecNumber>
    </recommendedName>
</protein>
<feature type="binding site" evidence="11">
    <location>
        <position position="138"/>
    </location>
    <ligand>
        <name>substrate</name>
    </ligand>
</feature>
<keyword evidence="11" id="KW-0963">Cytoplasm</keyword>
<comment type="subunit">
    <text evidence="11">Monomer.</text>
</comment>
<reference evidence="12 13" key="1">
    <citation type="submission" date="2023-04" db="EMBL/GenBank/DDBJ databases">
        <title>Marinobulbifer ophiurae gen. nov., sp. Nov., isolate from tissue of brittle star Ophioplocus japonicus.</title>
        <authorList>
            <person name="Kawano K."/>
            <person name="Sawayama S."/>
            <person name="Nakagawa S."/>
        </authorList>
    </citation>
    <scope>NUCLEOTIDE SEQUENCE [LARGE SCALE GENOMIC DNA]</scope>
    <source>
        <strain evidence="12 13">NKW57</strain>
    </source>
</reference>
<organism evidence="12 13">
    <name type="scientific">Biformimicrobium ophioploci</name>
    <dbReference type="NCBI Taxonomy" id="3036711"/>
    <lineage>
        <taxon>Bacteria</taxon>
        <taxon>Pseudomonadati</taxon>
        <taxon>Pseudomonadota</taxon>
        <taxon>Gammaproteobacteria</taxon>
        <taxon>Cellvibrionales</taxon>
        <taxon>Microbulbiferaceae</taxon>
        <taxon>Biformimicrobium</taxon>
    </lineage>
</organism>
<evidence type="ECO:0000256" key="10">
    <source>
        <dbReference type="ARBA" id="ARBA00048567"/>
    </source>
</evidence>
<dbReference type="NCBIfam" id="NF003456">
    <property type="entry name" value="PRK05057.1"/>
    <property type="match status" value="1"/>
</dbReference>
<comment type="catalytic activity">
    <reaction evidence="10 11">
        <text>shikimate + ATP = 3-phosphoshikimate + ADP + H(+)</text>
        <dbReference type="Rhea" id="RHEA:13121"/>
        <dbReference type="ChEBI" id="CHEBI:15378"/>
        <dbReference type="ChEBI" id="CHEBI:30616"/>
        <dbReference type="ChEBI" id="CHEBI:36208"/>
        <dbReference type="ChEBI" id="CHEBI:145989"/>
        <dbReference type="ChEBI" id="CHEBI:456216"/>
        <dbReference type="EC" id="2.7.1.71"/>
    </reaction>
</comment>
<dbReference type="RefSeq" id="WP_285762422.1">
    <property type="nucleotide sequence ID" value="NZ_BSYJ01000001.1"/>
</dbReference>
<keyword evidence="7 11" id="KW-0418">Kinase</keyword>
<evidence type="ECO:0000256" key="1">
    <source>
        <dbReference type="ARBA" id="ARBA00004842"/>
    </source>
</evidence>
<feature type="binding site" evidence="11">
    <location>
        <position position="35"/>
    </location>
    <ligand>
        <name>substrate</name>
    </ligand>
</feature>
<dbReference type="EC" id="2.7.1.71" evidence="3 11"/>
<dbReference type="PANTHER" id="PTHR21087">
    <property type="entry name" value="SHIKIMATE KINASE"/>
    <property type="match status" value="1"/>
</dbReference>
<dbReference type="SUPFAM" id="SSF52540">
    <property type="entry name" value="P-loop containing nucleoside triphosphate hydrolases"/>
    <property type="match status" value="1"/>
</dbReference>
<feature type="binding site" evidence="11">
    <location>
        <position position="59"/>
    </location>
    <ligand>
        <name>substrate</name>
    </ligand>
</feature>
<dbReference type="PRINTS" id="PR01100">
    <property type="entry name" value="SHIKIMTKNASE"/>
</dbReference>
<dbReference type="HAMAP" id="MF_00109">
    <property type="entry name" value="Shikimate_kinase"/>
    <property type="match status" value="1"/>
</dbReference>
<comment type="pathway">
    <text evidence="1 11">Metabolic intermediate biosynthesis; chorismate biosynthesis; chorismate from D-erythrose 4-phosphate and phosphoenolpyruvate: step 5/7.</text>
</comment>
<keyword evidence="6 11" id="KW-0547">Nucleotide-binding</keyword>
<dbReference type="InterPro" id="IPR031322">
    <property type="entry name" value="Shikimate/glucono_kinase"/>
</dbReference>
<dbReference type="Proteomes" id="UP001224392">
    <property type="component" value="Unassembled WGS sequence"/>
</dbReference>
<gene>
    <name evidence="11 12" type="primary">aroK</name>
    <name evidence="12" type="ORF">MNKW57_02190</name>
</gene>
<keyword evidence="9 11" id="KW-0057">Aromatic amino acid biosynthesis</keyword>
<evidence type="ECO:0000256" key="6">
    <source>
        <dbReference type="ARBA" id="ARBA00022741"/>
    </source>
</evidence>
<proteinExistence type="inferred from homology"/>
<feature type="binding site" evidence="11">
    <location>
        <position position="119"/>
    </location>
    <ligand>
        <name>ATP</name>
        <dbReference type="ChEBI" id="CHEBI:30616"/>
    </ligand>
</feature>
<evidence type="ECO:0000313" key="13">
    <source>
        <dbReference type="Proteomes" id="UP001224392"/>
    </source>
</evidence>
<dbReference type="InterPro" id="IPR023000">
    <property type="entry name" value="Shikimate_kinase_CS"/>
</dbReference>
<keyword evidence="5 11" id="KW-0808">Transferase</keyword>
<dbReference type="Gene3D" id="3.40.50.300">
    <property type="entry name" value="P-loop containing nucleotide triphosphate hydrolases"/>
    <property type="match status" value="1"/>
</dbReference>
<feature type="binding site" evidence="11">
    <location>
        <position position="17"/>
    </location>
    <ligand>
        <name>Mg(2+)</name>
        <dbReference type="ChEBI" id="CHEBI:18420"/>
    </ligand>
</feature>
<keyword evidence="11" id="KW-0479">Metal-binding</keyword>
<evidence type="ECO:0000256" key="11">
    <source>
        <dbReference type="HAMAP-Rule" id="MF_00109"/>
    </source>
</evidence>
<dbReference type="EMBL" id="BSYJ01000001">
    <property type="protein sequence ID" value="GMG85898.1"/>
    <property type="molecule type" value="Genomic_DNA"/>
</dbReference>
<evidence type="ECO:0000256" key="7">
    <source>
        <dbReference type="ARBA" id="ARBA00022777"/>
    </source>
</evidence>
<sequence length="171" mass="19052">MLKQPVFIVGPMGVGKTTIGKLLAAELRLPFVDSDRVLEERTGADIPWIFDVEGEQGFRRRESAVLADLCEDVVQVVATGGGIVLAPENRQLLVSRGIVIYLTADTDLLVARTSKSSNRPLLQVDDPRQTIERLLRERDPLYRDVADLTCDTASASPRQVAQRIARWLEER</sequence>
<feature type="binding site" evidence="11">
    <location>
        <position position="81"/>
    </location>
    <ligand>
        <name>substrate</name>
    </ligand>
</feature>
<comment type="function">
    <text evidence="11">Catalyzes the specific phosphorylation of the 3-hydroxyl group of shikimic acid using ATP as a cosubstrate.</text>
</comment>
<keyword evidence="4 11" id="KW-0028">Amino-acid biosynthesis</keyword>
<comment type="subcellular location">
    <subcellularLocation>
        <location evidence="11">Cytoplasm</location>
    </subcellularLocation>
</comment>
<dbReference type="CDD" id="cd00464">
    <property type="entry name" value="SK"/>
    <property type="match status" value="1"/>
</dbReference>
<evidence type="ECO:0000256" key="5">
    <source>
        <dbReference type="ARBA" id="ARBA00022679"/>
    </source>
</evidence>
<keyword evidence="8 11" id="KW-0067">ATP-binding</keyword>
<evidence type="ECO:0000256" key="8">
    <source>
        <dbReference type="ARBA" id="ARBA00022840"/>
    </source>
</evidence>
<keyword evidence="11" id="KW-0460">Magnesium</keyword>
<dbReference type="Pfam" id="PF01202">
    <property type="entry name" value="SKI"/>
    <property type="match status" value="1"/>
</dbReference>
<evidence type="ECO:0000256" key="4">
    <source>
        <dbReference type="ARBA" id="ARBA00022605"/>
    </source>
</evidence>
<evidence type="ECO:0000256" key="9">
    <source>
        <dbReference type="ARBA" id="ARBA00023141"/>
    </source>
</evidence>
<feature type="binding site" evidence="11">
    <location>
        <begin position="13"/>
        <end position="18"/>
    </location>
    <ligand>
        <name>ATP</name>
        <dbReference type="ChEBI" id="CHEBI:30616"/>
    </ligand>
</feature>
<dbReference type="PROSITE" id="PS01128">
    <property type="entry name" value="SHIKIMATE_KINASE"/>
    <property type="match status" value="1"/>
</dbReference>
<comment type="caution">
    <text evidence="11">Lacks conserved residue(s) required for the propagation of feature annotation.</text>
</comment>
<comment type="similarity">
    <text evidence="2 11">Belongs to the shikimate kinase family.</text>
</comment>
<evidence type="ECO:0000313" key="12">
    <source>
        <dbReference type="EMBL" id="GMG85898.1"/>
    </source>
</evidence>
<dbReference type="InterPro" id="IPR027417">
    <property type="entry name" value="P-loop_NTPase"/>
</dbReference>
<evidence type="ECO:0000256" key="3">
    <source>
        <dbReference type="ARBA" id="ARBA00012154"/>
    </source>
</evidence>
<comment type="cofactor">
    <cofactor evidence="11">
        <name>Mg(2+)</name>
        <dbReference type="ChEBI" id="CHEBI:18420"/>
    </cofactor>
    <text evidence="11">Binds 1 Mg(2+) ion per subunit.</text>
</comment>
<comment type="caution">
    <text evidence="12">The sequence shown here is derived from an EMBL/GenBank/DDBJ whole genome shotgun (WGS) entry which is preliminary data.</text>
</comment>
<name>A0ABQ6LUY5_9GAMM</name>
<keyword evidence="13" id="KW-1185">Reference proteome</keyword>